<name>U3GVH0_9CORY</name>
<gene>
    <name evidence="1" type="ORF">CARG_01455</name>
</gene>
<dbReference type="Proteomes" id="UP000016943">
    <property type="component" value="Chromosome"/>
</dbReference>
<evidence type="ECO:0000313" key="1">
    <source>
        <dbReference type="EMBL" id="AGU14468.1"/>
    </source>
</evidence>
<dbReference type="KEGG" id="caz:CARG_01455"/>
<dbReference type="HOGENOM" id="CLU_3373239_0_0_11"/>
<evidence type="ECO:0000313" key="2">
    <source>
        <dbReference type="Proteomes" id="UP000016943"/>
    </source>
</evidence>
<dbReference type="EMBL" id="CP006365">
    <property type="protein sequence ID" value="AGU14468.1"/>
    <property type="molecule type" value="Genomic_DNA"/>
</dbReference>
<keyword evidence="2" id="KW-1185">Reference proteome</keyword>
<accession>U3GVH0</accession>
<organism evidence="1 2">
    <name type="scientific">Corynebacterium argentoratense DSM 44202</name>
    <dbReference type="NCBI Taxonomy" id="1348662"/>
    <lineage>
        <taxon>Bacteria</taxon>
        <taxon>Bacillati</taxon>
        <taxon>Actinomycetota</taxon>
        <taxon>Actinomycetes</taxon>
        <taxon>Mycobacteriales</taxon>
        <taxon>Corynebacteriaceae</taxon>
        <taxon>Corynebacterium</taxon>
    </lineage>
</organism>
<dbReference type="AlphaFoldDB" id="U3GVH0"/>
<protein>
    <submittedName>
        <fullName evidence="1">Uncharacterized protein</fullName>
    </submittedName>
</protein>
<proteinExistence type="predicted"/>
<reference evidence="1 2" key="1">
    <citation type="journal article" date="2013" name="Genome Announc.">
        <title>Whole-Genome Sequence of the Clinical Strain Corynebacterium argentoratense DSM 44202, Isolated from a Human Throat Specimen.</title>
        <authorList>
            <person name="Bomholt C."/>
            <person name="Glaub A."/>
            <person name="Gravermann K."/>
            <person name="Albersmeier A."/>
            <person name="Brinkrolf K."/>
            <person name="Ruckert C."/>
            <person name="Tauch A."/>
        </authorList>
    </citation>
    <scope>NUCLEOTIDE SEQUENCE [LARGE SCALE GENOMIC DNA]</scope>
    <source>
        <strain evidence="1">DSM 44202</strain>
    </source>
</reference>
<sequence length="34" mass="3943">MYLTRDCSEIEIGPLDFLRALFNGFVAAIRHYLP</sequence>
<dbReference type="STRING" id="1348662.CARG_01455"/>